<dbReference type="RefSeq" id="WP_108685694.1">
    <property type="nucleotide sequence ID" value="NZ_QCYK01000001.1"/>
</dbReference>
<proteinExistence type="predicted"/>
<reference evidence="1 2" key="1">
    <citation type="submission" date="2018-04" db="EMBL/GenBank/DDBJ databases">
        <title>Chitinophaga fuyangensis sp. nov., isolated from soil in a chemical factory.</title>
        <authorList>
            <person name="Chen K."/>
        </authorList>
    </citation>
    <scope>NUCLEOTIDE SEQUENCE [LARGE SCALE GENOMIC DNA]</scope>
    <source>
        <strain evidence="1 2">LY-1</strain>
    </source>
</reference>
<dbReference type="SUPFAM" id="SSF102829">
    <property type="entry name" value="Cell division protein ZapA-like"/>
    <property type="match status" value="1"/>
</dbReference>
<accession>A0A2T7BMZ9</accession>
<gene>
    <name evidence="1" type="ORF">DCC81_06185</name>
</gene>
<sequence>MEELIPMNIVVADRSYRIKMRPEEEEAVRRVMKEVNEKIVEFRQAYAGKDFQDYISMALIMYATHPFTSGGIAQGNASPYLAEKLQHIEQLIDEQLNAQ</sequence>
<organism evidence="1 2">
    <name type="scientific">Chitinophaga parva</name>
    <dbReference type="NCBI Taxonomy" id="2169414"/>
    <lineage>
        <taxon>Bacteria</taxon>
        <taxon>Pseudomonadati</taxon>
        <taxon>Bacteroidota</taxon>
        <taxon>Chitinophagia</taxon>
        <taxon>Chitinophagales</taxon>
        <taxon>Chitinophagaceae</taxon>
        <taxon>Chitinophaga</taxon>
    </lineage>
</organism>
<dbReference type="GO" id="GO:0051301">
    <property type="term" value="P:cell division"/>
    <property type="evidence" value="ECO:0007669"/>
    <property type="project" value="UniProtKB-KW"/>
</dbReference>
<dbReference type="EMBL" id="QCYK01000001">
    <property type="protein sequence ID" value="PUZ29055.1"/>
    <property type="molecule type" value="Genomic_DNA"/>
</dbReference>
<keyword evidence="2" id="KW-1185">Reference proteome</keyword>
<comment type="caution">
    <text evidence="1">The sequence shown here is derived from an EMBL/GenBank/DDBJ whole genome shotgun (WGS) entry which is preliminary data.</text>
</comment>
<name>A0A2T7BMZ9_9BACT</name>
<keyword evidence="1" id="KW-0132">Cell division</keyword>
<keyword evidence="1" id="KW-0131">Cell cycle</keyword>
<evidence type="ECO:0000313" key="1">
    <source>
        <dbReference type="EMBL" id="PUZ29055.1"/>
    </source>
</evidence>
<dbReference type="Pfam" id="PF05164">
    <property type="entry name" value="ZapA"/>
    <property type="match status" value="1"/>
</dbReference>
<dbReference type="OrthoDB" id="1495773at2"/>
<protein>
    <submittedName>
        <fullName evidence="1">Cell division protein ZapA</fullName>
    </submittedName>
</protein>
<evidence type="ECO:0000313" key="2">
    <source>
        <dbReference type="Proteomes" id="UP000244450"/>
    </source>
</evidence>
<dbReference type="InterPro" id="IPR007838">
    <property type="entry name" value="Cell_div_ZapA-like"/>
</dbReference>
<dbReference type="AlphaFoldDB" id="A0A2T7BMZ9"/>
<dbReference type="InterPro" id="IPR036192">
    <property type="entry name" value="Cell_div_ZapA-like_sf"/>
</dbReference>
<dbReference type="Proteomes" id="UP000244450">
    <property type="component" value="Unassembled WGS sequence"/>
</dbReference>